<name>A0A7E4UNH8_PANRE</name>
<evidence type="ECO:0000313" key="4">
    <source>
        <dbReference type="WBParaSite" id="Pan_g10588.t1"/>
    </source>
</evidence>
<protein>
    <submittedName>
        <fullName evidence="4">Secreted protein</fullName>
    </submittedName>
</protein>
<evidence type="ECO:0000313" key="3">
    <source>
        <dbReference type="Proteomes" id="UP000492821"/>
    </source>
</evidence>
<feature type="chain" id="PRO_5028853104" evidence="2">
    <location>
        <begin position="20"/>
        <end position="310"/>
    </location>
</feature>
<dbReference type="WBParaSite" id="Pan_g10588.t1">
    <property type="protein sequence ID" value="Pan_g10588.t1"/>
    <property type="gene ID" value="Pan_g10588"/>
</dbReference>
<accession>A0A7E4UNH8</accession>
<feature type="signal peptide" evidence="2">
    <location>
        <begin position="1"/>
        <end position="19"/>
    </location>
</feature>
<reference evidence="3" key="1">
    <citation type="journal article" date="2013" name="Genetics">
        <title>The draft genome and transcriptome of Panagrellus redivivus are shaped by the harsh demands of a free-living lifestyle.</title>
        <authorList>
            <person name="Srinivasan J."/>
            <person name="Dillman A.R."/>
            <person name="Macchietto M.G."/>
            <person name="Heikkinen L."/>
            <person name="Lakso M."/>
            <person name="Fracchia K.M."/>
            <person name="Antoshechkin I."/>
            <person name="Mortazavi A."/>
            <person name="Wong G."/>
            <person name="Sternberg P.W."/>
        </authorList>
    </citation>
    <scope>NUCLEOTIDE SEQUENCE [LARGE SCALE GENOMIC DNA]</scope>
    <source>
        <strain evidence="3">MT8872</strain>
    </source>
</reference>
<keyword evidence="2" id="KW-0732">Signal</keyword>
<sequence>MAKLAALVVLIGMAAVVEMVPLLPKGFPRRVNDGNAANSGFADVTDAPKPATGDPFVGPLPLPDPNNGNVVQPMAPGPRPNRPVTNNGNNGQYSKNGGGNVIGWQLNGQQWVMRDPWTGQVVRQPGYNQGIWTGQNGPQPIYPGQGVYTNGQVNPNQGNWVQNNGNQPQGVWPGQNVPQPVNPGTPNLLQPTPNQAGWNNGLNVPTDARSYYYHYWYYYWANLFKKEYDQLVGNQTTASTQSSSIRTIYPTTTKVPTVSTATTPVESTTTTASVTTTVPTTVTTTTVAPSTAPTTVASTARTLPVPSELD</sequence>
<dbReference type="AlphaFoldDB" id="A0A7E4UNH8"/>
<dbReference type="Proteomes" id="UP000492821">
    <property type="component" value="Unassembled WGS sequence"/>
</dbReference>
<evidence type="ECO:0000256" key="2">
    <source>
        <dbReference type="SAM" id="SignalP"/>
    </source>
</evidence>
<evidence type="ECO:0000256" key="1">
    <source>
        <dbReference type="SAM" id="MobiDB-lite"/>
    </source>
</evidence>
<reference evidence="4" key="2">
    <citation type="submission" date="2020-10" db="UniProtKB">
        <authorList>
            <consortium name="WormBaseParasite"/>
        </authorList>
    </citation>
    <scope>IDENTIFICATION</scope>
</reference>
<proteinExistence type="predicted"/>
<feature type="region of interest" description="Disordered" evidence="1">
    <location>
        <begin position="38"/>
        <end position="97"/>
    </location>
</feature>
<feature type="compositionally biased region" description="Polar residues" evidence="1">
    <location>
        <begin position="83"/>
        <end position="95"/>
    </location>
</feature>
<keyword evidence="3" id="KW-1185">Reference proteome</keyword>
<organism evidence="3 4">
    <name type="scientific">Panagrellus redivivus</name>
    <name type="common">Microworm</name>
    <dbReference type="NCBI Taxonomy" id="6233"/>
    <lineage>
        <taxon>Eukaryota</taxon>
        <taxon>Metazoa</taxon>
        <taxon>Ecdysozoa</taxon>
        <taxon>Nematoda</taxon>
        <taxon>Chromadorea</taxon>
        <taxon>Rhabditida</taxon>
        <taxon>Tylenchina</taxon>
        <taxon>Panagrolaimomorpha</taxon>
        <taxon>Panagrolaimoidea</taxon>
        <taxon>Panagrolaimidae</taxon>
        <taxon>Panagrellus</taxon>
    </lineage>
</organism>